<dbReference type="InterPro" id="IPR050884">
    <property type="entry name" value="CNP_phosphodiesterase-III"/>
</dbReference>
<evidence type="ECO:0000259" key="5">
    <source>
        <dbReference type="Pfam" id="PF00149"/>
    </source>
</evidence>
<keyword evidence="2" id="KW-0378">Hydrolase</keyword>
<evidence type="ECO:0000313" key="7">
    <source>
        <dbReference type="Proteomes" id="UP000232163"/>
    </source>
</evidence>
<sequence>MKLIHLTDLHLVRPGAMLFGFDPAERLRKTIARINRDHADAELCVVTGDLTDEGDFASYELLRDVLRDLRVPTRLLLGNHDSRENFVRAFPGEPRDESGFVQSVHESSAGRLIFLDTLVEGSGHGALDEGRLEWLLARFTEKPEAPTFLFVHHQLQPIGLPHFEPWNTENWRHNMRAIVGAGNVRHIFHGHVHVDVGGTWSGIPFSASRGVAHQIIPNFTRRDADFVEDAPAFDIALIDADGVLVHRLEVSDRHVVEISAAGPVPEGEQ</sequence>
<dbReference type="RefSeq" id="WP_100003151.1">
    <property type="nucleotide sequence ID" value="NZ_CP017943.1"/>
</dbReference>
<dbReference type="EMBL" id="MZMT01000028">
    <property type="protein sequence ID" value="PIO44684.1"/>
    <property type="molecule type" value="Genomic_DNA"/>
</dbReference>
<reference evidence="6 7" key="1">
    <citation type="journal article" date="2017" name="Int J Environ Stud">
        <title>Does the Miocene-Pliocene relict legume Oxytropis triphylla form nitrogen-fixing nodules with a combination of bacterial strains?</title>
        <authorList>
            <person name="Safronova V."/>
            <person name="Belimov A."/>
            <person name="Sazanova A."/>
            <person name="Kuznetsova I."/>
            <person name="Popova J."/>
            <person name="Andronov E."/>
            <person name="Verkhozina A."/>
            <person name="Tikhonovich I."/>
        </authorList>
    </citation>
    <scope>NUCLEOTIDE SEQUENCE [LARGE SCALE GENOMIC DNA]</scope>
    <source>
        <strain evidence="6 7">Tri-38</strain>
    </source>
</reference>
<dbReference type="Pfam" id="PF00149">
    <property type="entry name" value="Metallophos"/>
    <property type="match status" value="1"/>
</dbReference>
<dbReference type="InterPro" id="IPR029052">
    <property type="entry name" value="Metallo-depent_PP-like"/>
</dbReference>
<comment type="similarity">
    <text evidence="4">Belongs to the cyclic nucleotide phosphodiesterase class-III family.</text>
</comment>
<keyword evidence="1" id="KW-0479">Metal-binding</keyword>
<accession>A0A2N9VYW6</accession>
<dbReference type="SUPFAM" id="SSF56300">
    <property type="entry name" value="Metallo-dependent phosphatases"/>
    <property type="match status" value="1"/>
</dbReference>
<dbReference type="InterPro" id="IPR004843">
    <property type="entry name" value="Calcineurin-like_PHP"/>
</dbReference>
<evidence type="ECO:0000256" key="4">
    <source>
        <dbReference type="ARBA" id="ARBA00025742"/>
    </source>
</evidence>
<name>A0A2N9VYW6_9HYPH</name>
<organism evidence="6 7">
    <name type="scientific">Phyllobacterium zundukense</name>
    <dbReference type="NCBI Taxonomy" id="1867719"/>
    <lineage>
        <taxon>Bacteria</taxon>
        <taxon>Pseudomonadati</taxon>
        <taxon>Pseudomonadota</taxon>
        <taxon>Alphaproteobacteria</taxon>
        <taxon>Hyphomicrobiales</taxon>
        <taxon>Phyllobacteriaceae</taxon>
        <taxon>Phyllobacterium</taxon>
    </lineage>
</organism>
<feature type="domain" description="Calcineurin-like phosphoesterase" evidence="5">
    <location>
        <begin position="1"/>
        <end position="194"/>
    </location>
</feature>
<keyword evidence="7" id="KW-1185">Reference proteome</keyword>
<dbReference type="AlphaFoldDB" id="A0A2N9VYW6"/>
<dbReference type="InterPro" id="IPR026575">
    <property type="entry name" value="GpdQ/CpdA-like"/>
</dbReference>
<dbReference type="OrthoDB" id="651281at2"/>
<keyword evidence="3" id="KW-0408">Iron</keyword>
<dbReference type="KEGG" id="pht:BLM14_26440"/>
<evidence type="ECO:0000313" key="6">
    <source>
        <dbReference type="EMBL" id="PIO44684.1"/>
    </source>
</evidence>
<comment type="caution">
    <text evidence="6">The sequence shown here is derived from an EMBL/GenBank/DDBJ whole genome shotgun (WGS) entry which is preliminary data.</text>
</comment>
<evidence type="ECO:0000256" key="2">
    <source>
        <dbReference type="ARBA" id="ARBA00022801"/>
    </source>
</evidence>
<evidence type="ECO:0000256" key="1">
    <source>
        <dbReference type="ARBA" id="ARBA00022723"/>
    </source>
</evidence>
<dbReference type="GO" id="GO:0004112">
    <property type="term" value="F:cyclic-nucleotide phosphodiesterase activity"/>
    <property type="evidence" value="ECO:0007669"/>
    <property type="project" value="InterPro"/>
</dbReference>
<dbReference type="Gene3D" id="3.60.21.10">
    <property type="match status" value="1"/>
</dbReference>
<evidence type="ECO:0000256" key="3">
    <source>
        <dbReference type="ARBA" id="ARBA00023004"/>
    </source>
</evidence>
<dbReference type="GO" id="GO:0046872">
    <property type="term" value="F:metal ion binding"/>
    <property type="evidence" value="ECO:0007669"/>
    <property type="project" value="UniProtKB-KW"/>
</dbReference>
<dbReference type="CDD" id="cd07402">
    <property type="entry name" value="MPP_GpdQ"/>
    <property type="match status" value="1"/>
</dbReference>
<dbReference type="PANTHER" id="PTHR42988">
    <property type="entry name" value="PHOSPHOHYDROLASE"/>
    <property type="match status" value="1"/>
</dbReference>
<dbReference type="Proteomes" id="UP000232163">
    <property type="component" value="Unassembled WGS sequence"/>
</dbReference>
<dbReference type="PANTHER" id="PTHR42988:SF2">
    <property type="entry name" value="CYCLIC NUCLEOTIDE PHOSPHODIESTERASE CBUA0032-RELATED"/>
    <property type="match status" value="1"/>
</dbReference>
<gene>
    <name evidence="6" type="ORF">B5P45_12595</name>
</gene>
<protein>
    <submittedName>
        <fullName evidence="6">3',5'-cyclic-nucleotide phosphodiesterase</fullName>
    </submittedName>
</protein>
<proteinExistence type="inferred from homology"/>